<dbReference type="Pfam" id="PF00679">
    <property type="entry name" value="EFG_C"/>
    <property type="match status" value="1"/>
</dbReference>
<evidence type="ECO:0000256" key="1">
    <source>
        <dbReference type="ARBA" id="ARBA00005870"/>
    </source>
</evidence>
<dbReference type="SMART" id="SM00889">
    <property type="entry name" value="EFG_IV"/>
    <property type="match status" value="1"/>
</dbReference>
<dbReference type="GO" id="GO:0005737">
    <property type="term" value="C:cytoplasm"/>
    <property type="evidence" value="ECO:0007669"/>
    <property type="project" value="UniProtKB-ARBA"/>
</dbReference>
<feature type="non-terminal residue" evidence="8">
    <location>
        <position position="1"/>
    </location>
</feature>
<dbReference type="Gene3D" id="2.40.30.10">
    <property type="entry name" value="Translation factors"/>
    <property type="match status" value="1"/>
</dbReference>
<evidence type="ECO:0000256" key="5">
    <source>
        <dbReference type="ARBA" id="ARBA00023134"/>
    </source>
</evidence>
<dbReference type="InterPro" id="IPR020568">
    <property type="entry name" value="Ribosomal_Su5_D2-typ_SF"/>
</dbReference>
<dbReference type="SUPFAM" id="SSF50447">
    <property type="entry name" value="Translation proteins"/>
    <property type="match status" value="1"/>
</dbReference>
<comment type="similarity">
    <text evidence="1">Belongs to the TRAFAC class translation factor GTPase superfamily. Classic translation factor GTPase family. EF-G/EF-2 subfamily.</text>
</comment>
<reference evidence="8 9" key="1">
    <citation type="journal article" date="2023" name="Sci. Data">
        <title>Genome assembly of the Korean intertidal mud-creeper Batillaria attramentaria.</title>
        <authorList>
            <person name="Patra A.K."/>
            <person name="Ho P.T."/>
            <person name="Jun S."/>
            <person name="Lee S.J."/>
            <person name="Kim Y."/>
            <person name="Won Y.J."/>
        </authorList>
    </citation>
    <scope>NUCLEOTIDE SEQUENCE [LARGE SCALE GENOMIC DNA]</scope>
    <source>
        <strain evidence="8">Wonlab-2016</strain>
    </source>
</reference>
<dbReference type="Gene3D" id="3.30.70.870">
    <property type="entry name" value="Elongation Factor G (Translational Gtpase), domain 3"/>
    <property type="match status" value="1"/>
</dbReference>
<accession>A0ABD0KQ29</accession>
<evidence type="ECO:0000256" key="4">
    <source>
        <dbReference type="ARBA" id="ARBA00022917"/>
    </source>
</evidence>
<dbReference type="InterPro" id="IPR035647">
    <property type="entry name" value="EFG_III/V"/>
</dbReference>
<dbReference type="Pfam" id="PF03144">
    <property type="entry name" value="GTP_EFTU_D2"/>
    <property type="match status" value="1"/>
</dbReference>
<dbReference type="AlphaFoldDB" id="A0ABD0KQ29"/>
<dbReference type="FunFam" id="3.30.70.240:FF:000001">
    <property type="entry name" value="Elongation factor G"/>
    <property type="match status" value="1"/>
</dbReference>
<protein>
    <submittedName>
        <fullName evidence="8">Uncharacterized protein</fullName>
    </submittedName>
</protein>
<dbReference type="PANTHER" id="PTHR43636:SF2">
    <property type="entry name" value="ELONGATION FACTOR G, MITOCHONDRIAL"/>
    <property type="match status" value="1"/>
</dbReference>
<feature type="domain" description="Elongation factor EFG" evidence="6">
    <location>
        <begin position="363"/>
        <end position="450"/>
    </location>
</feature>
<dbReference type="SUPFAM" id="SSF54211">
    <property type="entry name" value="Ribosomal protein S5 domain 2-like"/>
    <property type="match status" value="1"/>
</dbReference>
<dbReference type="InterPro" id="IPR041095">
    <property type="entry name" value="EFG_II"/>
</dbReference>
<dbReference type="FunFam" id="3.30.230.10:FF:000003">
    <property type="entry name" value="Elongation factor G"/>
    <property type="match status" value="1"/>
</dbReference>
<evidence type="ECO:0000259" key="7">
    <source>
        <dbReference type="SMART" id="SM00889"/>
    </source>
</evidence>
<dbReference type="Gene3D" id="3.30.70.240">
    <property type="match status" value="1"/>
</dbReference>
<dbReference type="FunFam" id="2.40.30.10:FF:000022">
    <property type="entry name" value="Elongation factor G, mitochondrial"/>
    <property type="match status" value="1"/>
</dbReference>
<proteinExistence type="inferred from homology"/>
<sequence length="469" mass="52238">AAVRRTCIERTFTPVMMGTALKNKGVQPLLDAVIDYLPNPSQVQNFCLDNSKGSEEGERFPLDPARNFDNPFVGLAFKLEAGRFGQLTYIRVYQGGIKKADTIINTRTQKKTKVARLVRMNADEMEDVNEVMAGDICALFGIDCASGDTFVTKGNLHLSMESMYVPEPVISMSIKPLKSGDLDNFSKGIARFTKEDPTFRVHWDNDSKQTIASGMGELHLDIYAQRLEREYNAKCELGKPKVAFRESLMNKCEFDYLHKKQTGGQGQYGRVIGYMEPLPPEENTQIVFVDETTGTNIPKQFIPAIEKGFRKACEKGLLSGHKVAGVKFVLTDGNSHPVDSSELAFMTAADFAVRQVFAEGAWNILEPVMLVEVNAPTEYQGGVMAGLNKRHAIVTGTDSMEGYFTLYCEAPLNEMFGYATELRSLTQGKGEFTMEYSRYCPALPETQEELIAQFEEESGTATDKKKKKN</sequence>
<gene>
    <name evidence="8" type="ORF">BaRGS_00019461</name>
</gene>
<comment type="caution">
    <text evidence="8">The sequence shown here is derived from an EMBL/GenBank/DDBJ whole genome shotgun (WGS) entry which is preliminary data.</text>
</comment>
<dbReference type="EMBL" id="JACVVK020000139">
    <property type="protein sequence ID" value="KAK7489353.1"/>
    <property type="molecule type" value="Genomic_DNA"/>
</dbReference>
<dbReference type="InterPro" id="IPR004161">
    <property type="entry name" value="EFTu-like_2"/>
</dbReference>
<keyword evidence="5" id="KW-0342">GTP-binding</keyword>
<dbReference type="InterPro" id="IPR005517">
    <property type="entry name" value="Transl_elong_EFG/EF2_IV"/>
</dbReference>
<evidence type="ECO:0000259" key="6">
    <source>
        <dbReference type="SMART" id="SM00838"/>
    </source>
</evidence>
<dbReference type="CDD" id="cd01434">
    <property type="entry name" value="EFG_mtEFG1_IV"/>
    <property type="match status" value="1"/>
</dbReference>
<keyword evidence="4" id="KW-0648">Protein biosynthesis</keyword>
<keyword evidence="2" id="KW-0547">Nucleotide-binding</keyword>
<dbReference type="Pfam" id="PF03764">
    <property type="entry name" value="EFG_IV"/>
    <property type="match status" value="1"/>
</dbReference>
<evidence type="ECO:0000256" key="2">
    <source>
        <dbReference type="ARBA" id="ARBA00022741"/>
    </source>
</evidence>
<evidence type="ECO:0000313" key="8">
    <source>
        <dbReference type="EMBL" id="KAK7489353.1"/>
    </source>
</evidence>
<evidence type="ECO:0000313" key="9">
    <source>
        <dbReference type="Proteomes" id="UP001519460"/>
    </source>
</evidence>
<organism evidence="8 9">
    <name type="scientific">Batillaria attramentaria</name>
    <dbReference type="NCBI Taxonomy" id="370345"/>
    <lineage>
        <taxon>Eukaryota</taxon>
        <taxon>Metazoa</taxon>
        <taxon>Spiralia</taxon>
        <taxon>Lophotrochozoa</taxon>
        <taxon>Mollusca</taxon>
        <taxon>Gastropoda</taxon>
        <taxon>Caenogastropoda</taxon>
        <taxon>Sorbeoconcha</taxon>
        <taxon>Cerithioidea</taxon>
        <taxon>Batillariidae</taxon>
        <taxon>Batillaria</taxon>
    </lineage>
</organism>
<evidence type="ECO:0000256" key="3">
    <source>
        <dbReference type="ARBA" id="ARBA00022768"/>
    </source>
</evidence>
<dbReference type="GO" id="GO:0005525">
    <property type="term" value="F:GTP binding"/>
    <property type="evidence" value="ECO:0007669"/>
    <property type="project" value="UniProtKB-KW"/>
</dbReference>
<dbReference type="InterPro" id="IPR009000">
    <property type="entry name" value="Transl_B-barrel_sf"/>
</dbReference>
<keyword evidence="9" id="KW-1185">Reference proteome</keyword>
<dbReference type="SUPFAM" id="SSF54980">
    <property type="entry name" value="EF-G C-terminal domain-like"/>
    <property type="match status" value="2"/>
</dbReference>
<dbReference type="InterPro" id="IPR000640">
    <property type="entry name" value="EFG_V-like"/>
</dbReference>
<dbReference type="InterPro" id="IPR047872">
    <property type="entry name" value="EFG_IV"/>
</dbReference>
<dbReference type="CDD" id="cd04091">
    <property type="entry name" value="mtEFG1_II_like"/>
    <property type="match status" value="1"/>
</dbReference>
<dbReference type="FunFam" id="3.30.70.870:FF:000001">
    <property type="entry name" value="Elongation factor G"/>
    <property type="match status" value="1"/>
</dbReference>
<dbReference type="Gene3D" id="3.40.50.300">
    <property type="entry name" value="P-loop containing nucleotide triphosphate hydrolases"/>
    <property type="match status" value="1"/>
</dbReference>
<dbReference type="InterPro" id="IPR027417">
    <property type="entry name" value="P-loop_NTPase"/>
</dbReference>
<dbReference type="Proteomes" id="UP001519460">
    <property type="component" value="Unassembled WGS sequence"/>
</dbReference>
<dbReference type="InterPro" id="IPR014721">
    <property type="entry name" value="Ribsml_uS5_D2-typ_fold_subgr"/>
</dbReference>
<dbReference type="Gene3D" id="3.30.230.10">
    <property type="match status" value="1"/>
</dbReference>
<dbReference type="SMART" id="SM00838">
    <property type="entry name" value="EFG_C"/>
    <property type="match status" value="1"/>
</dbReference>
<dbReference type="InterPro" id="IPR009022">
    <property type="entry name" value="EFG_III"/>
</dbReference>
<name>A0ABD0KQ29_9CAEN</name>
<dbReference type="CDD" id="cd16262">
    <property type="entry name" value="EFG_III"/>
    <property type="match status" value="1"/>
</dbReference>
<dbReference type="GO" id="GO:0003746">
    <property type="term" value="F:translation elongation factor activity"/>
    <property type="evidence" value="ECO:0007669"/>
    <property type="project" value="UniProtKB-KW"/>
</dbReference>
<dbReference type="Pfam" id="PF14492">
    <property type="entry name" value="EFG_III"/>
    <property type="match status" value="1"/>
</dbReference>
<feature type="domain" description="Translation elongation factor EFG/EF2" evidence="7">
    <location>
        <begin position="241"/>
        <end position="361"/>
    </location>
</feature>
<dbReference type="PANTHER" id="PTHR43636">
    <property type="entry name" value="ELONGATION FACTOR G, MITOCHONDRIAL"/>
    <property type="match status" value="1"/>
</dbReference>
<keyword evidence="3" id="KW-0251">Elongation factor</keyword>